<protein>
    <submittedName>
        <fullName evidence="1">Uncharacterized protein</fullName>
    </submittedName>
</protein>
<gene>
    <name evidence="1" type="ORF">ADICYQ_4774</name>
</gene>
<proteinExistence type="predicted"/>
<dbReference type="AlphaFoldDB" id="S7V818"/>
<evidence type="ECO:0000313" key="1">
    <source>
        <dbReference type="EMBL" id="EPR66076.1"/>
    </source>
</evidence>
<accession>S7V818</accession>
<comment type="caution">
    <text evidence="1">The sequence shown here is derived from an EMBL/GenBank/DDBJ whole genome shotgun (WGS) entry which is preliminary data.</text>
</comment>
<dbReference type="Proteomes" id="UP000014974">
    <property type="component" value="Unassembled WGS sequence"/>
</dbReference>
<dbReference type="EMBL" id="ATNM01000156">
    <property type="protein sequence ID" value="EPR66076.1"/>
    <property type="molecule type" value="Genomic_DNA"/>
</dbReference>
<dbReference type="STRING" id="641524.ADICYQ_4774"/>
<organism evidence="1 2">
    <name type="scientific">Cyclobacterium qasimii M12-11B</name>
    <dbReference type="NCBI Taxonomy" id="641524"/>
    <lineage>
        <taxon>Bacteria</taxon>
        <taxon>Pseudomonadati</taxon>
        <taxon>Bacteroidota</taxon>
        <taxon>Cytophagia</taxon>
        <taxon>Cytophagales</taxon>
        <taxon>Cyclobacteriaceae</taxon>
        <taxon>Cyclobacterium</taxon>
    </lineage>
</organism>
<name>S7V818_9BACT</name>
<sequence>MFFELWTPLKNIFNNFLQNNENYLLFRTYNLVDDFTYGGQRSGEAKEIDR</sequence>
<reference evidence="1 2" key="1">
    <citation type="journal article" date="2013" name="Genome Announc.">
        <title>Draft Genome Sequence of Cyclobacterium qasimii Strain M12-11BT, Isolated from Arctic Marine Sediment.</title>
        <authorList>
            <person name="Shivaji S."/>
            <person name="Ara S."/>
            <person name="Singh A."/>
            <person name="Kumar Pinnaka A."/>
        </authorList>
    </citation>
    <scope>NUCLEOTIDE SEQUENCE [LARGE SCALE GENOMIC DNA]</scope>
    <source>
        <strain evidence="1 2">M12-11B</strain>
    </source>
</reference>
<evidence type="ECO:0000313" key="2">
    <source>
        <dbReference type="Proteomes" id="UP000014974"/>
    </source>
</evidence>